<name>A0A1G1WY64_9BACT</name>
<dbReference type="CDD" id="cd00268">
    <property type="entry name" value="DEADc"/>
    <property type="match status" value="1"/>
</dbReference>
<dbReference type="SMART" id="SM00490">
    <property type="entry name" value="HELICc"/>
    <property type="match status" value="1"/>
</dbReference>
<dbReference type="Proteomes" id="UP000177718">
    <property type="component" value="Unassembled WGS sequence"/>
</dbReference>
<feature type="domain" description="Helicase ATP-binding" evidence="6">
    <location>
        <begin position="1"/>
        <end position="131"/>
    </location>
</feature>
<dbReference type="STRING" id="1802605.A3A61_02345"/>
<protein>
    <recommendedName>
        <fullName evidence="10">Helicase C-terminal domain-containing protein</fullName>
    </recommendedName>
</protein>
<dbReference type="InterPro" id="IPR001650">
    <property type="entry name" value="Helicase_C-like"/>
</dbReference>
<dbReference type="GO" id="GO:0005524">
    <property type="term" value="F:ATP binding"/>
    <property type="evidence" value="ECO:0007669"/>
    <property type="project" value="UniProtKB-KW"/>
</dbReference>
<evidence type="ECO:0000256" key="1">
    <source>
        <dbReference type="ARBA" id="ARBA00022741"/>
    </source>
</evidence>
<evidence type="ECO:0000256" key="3">
    <source>
        <dbReference type="ARBA" id="ARBA00022806"/>
    </source>
</evidence>
<comment type="caution">
    <text evidence="8">The sequence shown here is derived from an EMBL/GenBank/DDBJ whole genome shotgun (WGS) entry which is preliminary data.</text>
</comment>
<evidence type="ECO:0000256" key="5">
    <source>
        <dbReference type="ARBA" id="ARBA00038437"/>
    </source>
</evidence>
<dbReference type="SMART" id="SM00487">
    <property type="entry name" value="DEXDc"/>
    <property type="match status" value="1"/>
</dbReference>
<dbReference type="PROSITE" id="PS51192">
    <property type="entry name" value="HELICASE_ATP_BIND_1"/>
    <property type="match status" value="1"/>
</dbReference>
<dbReference type="GO" id="GO:0003676">
    <property type="term" value="F:nucleic acid binding"/>
    <property type="evidence" value="ECO:0007669"/>
    <property type="project" value="InterPro"/>
</dbReference>
<keyword evidence="1" id="KW-0547">Nucleotide-binding</keyword>
<comment type="similarity">
    <text evidence="5">Belongs to the DEAD box helicase family.</text>
</comment>
<dbReference type="InterPro" id="IPR050079">
    <property type="entry name" value="DEAD_box_RNA_helicase"/>
</dbReference>
<dbReference type="Pfam" id="PF00271">
    <property type="entry name" value="Helicase_C"/>
    <property type="match status" value="1"/>
</dbReference>
<evidence type="ECO:0000313" key="9">
    <source>
        <dbReference type="Proteomes" id="UP000177718"/>
    </source>
</evidence>
<proteinExistence type="inferred from homology"/>
<accession>A0A1G1WY64</accession>
<reference evidence="8 9" key="1">
    <citation type="journal article" date="2016" name="Nat. Commun.">
        <title>Thousands of microbial genomes shed light on interconnected biogeochemical processes in an aquifer system.</title>
        <authorList>
            <person name="Anantharaman K."/>
            <person name="Brown C.T."/>
            <person name="Hug L.A."/>
            <person name="Sharon I."/>
            <person name="Castelle C.J."/>
            <person name="Probst A.J."/>
            <person name="Thomas B.C."/>
            <person name="Singh A."/>
            <person name="Wilkins M.J."/>
            <person name="Karaoz U."/>
            <person name="Brodie E.L."/>
            <person name="Williams K.H."/>
            <person name="Hubbard S.S."/>
            <person name="Banfield J.F."/>
        </authorList>
    </citation>
    <scope>NUCLEOTIDE SEQUENCE [LARGE SCALE GENOMIC DNA]</scope>
</reference>
<dbReference type="AlphaFoldDB" id="A0A1G1WY64"/>
<evidence type="ECO:0000259" key="6">
    <source>
        <dbReference type="PROSITE" id="PS51192"/>
    </source>
</evidence>
<dbReference type="EMBL" id="MHDB01000012">
    <property type="protein sequence ID" value="OGY32511.1"/>
    <property type="molecule type" value="Genomic_DNA"/>
</dbReference>
<dbReference type="GO" id="GO:0005829">
    <property type="term" value="C:cytosol"/>
    <property type="evidence" value="ECO:0007669"/>
    <property type="project" value="TreeGrafter"/>
</dbReference>
<dbReference type="CDD" id="cd18787">
    <property type="entry name" value="SF2_C_DEAD"/>
    <property type="match status" value="1"/>
</dbReference>
<dbReference type="InterPro" id="IPR014001">
    <property type="entry name" value="Helicase_ATP-bd"/>
</dbReference>
<keyword evidence="4" id="KW-0067">ATP-binding</keyword>
<dbReference type="PROSITE" id="PS51194">
    <property type="entry name" value="HELICASE_CTER"/>
    <property type="match status" value="1"/>
</dbReference>
<dbReference type="InterPro" id="IPR011545">
    <property type="entry name" value="DEAD/DEAH_box_helicase_dom"/>
</dbReference>
<dbReference type="GO" id="GO:0003724">
    <property type="term" value="F:RNA helicase activity"/>
    <property type="evidence" value="ECO:0007669"/>
    <property type="project" value="TreeGrafter"/>
</dbReference>
<dbReference type="PANTHER" id="PTHR47959">
    <property type="entry name" value="ATP-DEPENDENT RNA HELICASE RHLE-RELATED"/>
    <property type="match status" value="1"/>
</dbReference>
<dbReference type="InterPro" id="IPR027417">
    <property type="entry name" value="P-loop_NTPase"/>
</dbReference>
<evidence type="ECO:0008006" key="10">
    <source>
        <dbReference type="Google" id="ProtNLM"/>
    </source>
</evidence>
<evidence type="ECO:0000256" key="4">
    <source>
        <dbReference type="ARBA" id="ARBA00022840"/>
    </source>
</evidence>
<dbReference type="InterPro" id="IPR044742">
    <property type="entry name" value="DEAD/DEAH_RhlB"/>
</dbReference>
<dbReference type="SUPFAM" id="SSF52540">
    <property type="entry name" value="P-loop containing nucleoside triphosphate hydrolases"/>
    <property type="match status" value="1"/>
</dbReference>
<evidence type="ECO:0000259" key="7">
    <source>
        <dbReference type="PROSITE" id="PS51194"/>
    </source>
</evidence>
<evidence type="ECO:0000256" key="2">
    <source>
        <dbReference type="ARBA" id="ARBA00022801"/>
    </source>
</evidence>
<feature type="domain" description="Helicase C-terminal" evidence="7">
    <location>
        <begin position="141"/>
        <end position="272"/>
    </location>
</feature>
<keyword evidence="3" id="KW-0347">Helicase</keyword>
<dbReference type="Pfam" id="PF00270">
    <property type="entry name" value="DEAD"/>
    <property type="match status" value="1"/>
</dbReference>
<dbReference type="PANTHER" id="PTHR47959:SF13">
    <property type="entry name" value="ATP-DEPENDENT RNA HELICASE RHLE"/>
    <property type="match status" value="1"/>
</dbReference>
<gene>
    <name evidence="8" type="ORF">A3A61_02345</name>
</gene>
<dbReference type="Gene3D" id="3.40.50.300">
    <property type="entry name" value="P-loop containing nucleotide triphosphate hydrolases"/>
    <property type="match status" value="2"/>
</dbReference>
<organism evidence="8 9">
    <name type="scientific">Candidatus Woykebacteria bacterium RIFCSPLOWO2_01_FULL_43_14</name>
    <dbReference type="NCBI Taxonomy" id="1802605"/>
    <lineage>
        <taxon>Bacteria</taxon>
        <taxon>Candidatus Woykeibacteriota</taxon>
    </lineage>
</organism>
<keyword evidence="2" id="KW-0378">Hydrolase</keyword>
<evidence type="ECO:0000313" key="8">
    <source>
        <dbReference type="EMBL" id="OGY32511.1"/>
    </source>
</evidence>
<dbReference type="GO" id="GO:0016787">
    <property type="term" value="F:hydrolase activity"/>
    <property type="evidence" value="ECO:0007669"/>
    <property type="project" value="UniProtKB-KW"/>
</dbReference>
<sequence length="272" mass="30550">MIIITPTRELALQIDQEFRAFAGNLNLYSALCIGGANINTQISTLRRNPHFVIGTPGRLKDLIERRSLNLSTFSNIVLDEVDRMMDMGFIKDVRFLISHLPSLRQSLFFSATINPEITGIMHSLLKDPITISVKTQETAANVDQDIIKINGQRKADVLHDLLIQDEYKKVLVFGRTKHGVEKLAKELAERGFKVAALHSNKTQGQRQKALSSFKLNQVNVLLATDVASRGLDIDDVTHVINYDLPQNYQDYIHRIGRTGRANKKGSALTFVD</sequence>